<dbReference type="SUPFAM" id="SSF52980">
    <property type="entry name" value="Restriction endonuclease-like"/>
    <property type="match status" value="1"/>
</dbReference>
<proteinExistence type="predicted"/>
<dbReference type="GO" id="GO:0003676">
    <property type="term" value="F:nucleic acid binding"/>
    <property type="evidence" value="ECO:0007669"/>
    <property type="project" value="InterPro"/>
</dbReference>
<evidence type="ECO:0000313" key="1">
    <source>
        <dbReference type="EMBL" id="KKK76022.1"/>
    </source>
</evidence>
<evidence type="ECO:0008006" key="2">
    <source>
        <dbReference type="Google" id="ProtNLM"/>
    </source>
</evidence>
<name>A0A0F8Y3M4_9ZZZZ</name>
<dbReference type="Gene3D" id="3.40.1350.10">
    <property type="match status" value="1"/>
</dbReference>
<comment type="caution">
    <text evidence="1">The sequence shown here is derived from an EMBL/GenBank/DDBJ whole genome shotgun (WGS) entry which is preliminary data.</text>
</comment>
<dbReference type="InterPro" id="IPR011335">
    <property type="entry name" value="Restrct_endonuc-II-like"/>
</dbReference>
<protein>
    <recommendedName>
        <fullName evidence="2">Holliday junction resolvase</fullName>
    </recommendedName>
</protein>
<reference evidence="1" key="1">
    <citation type="journal article" date="2015" name="Nature">
        <title>Complex archaea that bridge the gap between prokaryotes and eukaryotes.</title>
        <authorList>
            <person name="Spang A."/>
            <person name="Saw J.H."/>
            <person name="Jorgensen S.L."/>
            <person name="Zaremba-Niedzwiedzka K."/>
            <person name="Martijn J."/>
            <person name="Lind A.E."/>
            <person name="van Eijk R."/>
            <person name="Schleper C."/>
            <person name="Guy L."/>
            <person name="Ettema T.J."/>
        </authorList>
    </citation>
    <scope>NUCLEOTIDE SEQUENCE</scope>
</reference>
<gene>
    <name evidence="1" type="ORF">LCGC14_2867890</name>
</gene>
<accession>A0A0F8Y3M4</accession>
<organism evidence="1">
    <name type="scientific">marine sediment metagenome</name>
    <dbReference type="NCBI Taxonomy" id="412755"/>
    <lineage>
        <taxon>unclassified sequences</taxon>
        <taxon>metagenomes</taxon>
        <taxon>ecological metagenomes</taxon>
    </lineage>
</organism>
<dbReference type="EMBL" id="LAZR01055595">
    <property type="protein sequence ID" value="KKK76022.1"/>
    <property type="molecule type" value="Genomic_DNA"/>
</dbReference>
<sequence>MGKMQREKGKRGEREVVALMREWGFKARRGQQHKGGAGSPDVIHNIRDVHVEVKLRETFSLYPTLEHTQKEADDFIPVVFYRRNGKPWVVVMYADDYLNLEALRP</sequence>
<dbReference type="AlphaFoldDB" id="A0A0F8Y3M4"/>
<dbReference type="InterPro" id="IPR011856">
    <property type="entry name" value="tRNA_endonuc-like_dom_sf"/>
</dbReference>